<evidence type="ECO:0000256" key="2">
    <source>
        <dbReference type="ARBA" id="ARBA00023125"/>
    </source>
</evidence>
<dbReference type="InterPro" id="IPR050863">
    <property type="entry name" value="CenT-Element_Derived"/>
</dbReference>
<feature type="domain" description="HTH CENPB-type" evidence="4">
    <location>
        <begin position="73"/>
        <end position="153"/>
    </location>
</feature>
<dbReference type="AlphaFoldDB" id="A0A922HK84"/>
<evidence type="ECO:0000256" key="3">
    <source>
        <dbReference type="ARBA" id="ARBA00023242"/>
    </source>
</evidence>
<evidence type="ECO:0000313" key="6">
    <source>
        <dbReference type="Proteomes" id="UP000790347"/>
    </source>
</evidence>
<dbReference type="Proteomes" id="UP000790347">
    <property type="component" value="Unassembled WGS sequence"/>
</dbReference>
<dbReference type="SMART" id="SM00674">
    <property type="entry name" value="CENPB"/>
    <property type="match status" value="1"/>
</dbReference>
<name>A0A922HK84_DERFA</name>
<dbReference type="InterPro" id="IPR009057">
    <property type="entry name" value="Homeodomain-like_sf"/>
</dbReference>
<dbReference type="Pfam" id="PF04218">
    <property type="entry name" value="CENP-B_N"/>
    <property type="match status" value="1"/>
</dbReference>
<dbReference type="InterPro" id="IPR007889">
    <property type="entry name" value="HTH_Psq"/>
</dbReference>
<dbReference type="PROSITE" id="PS51253">
    <property type="entry name" value="HTH_CENPB"/>
    <property type="match status" value="1"/>
</dbReference>
<dbReference type="Pfam" id="PF03221">
    <property type="entry name" value="HTH_Tnp_Tc5"/>
    <property type="match status" value="1"/>
</dbReference>
<dbReference type="GO" id="GO:0005634">
    <property type="term" value="C:nucleus"/>
    <property type="evidence" value="ECO:0007669"/>
    <property type="project" value="UniProtKB-SubCell"/>
</dbReference>
<organism evidence="5 6">
    <name type="scientific">Dermatophagoides farinae</name>
    <name type="common">American house dust mite</name>
    <dbReference type="NCBI Taxonomy" id="6954"/>
    <lineage>
        <taxon>Eukaryota</taxon>
        <taxon>Metazoa</taxon>
        <taxon>Ecdysozoa</taxon>
        <taxon>Arthropoda</taxon>
        <taxon>Chelicerata</taxon>
        <taxon>Arachnida</taxon>
        <taxon>Acari</taxon>
        <taxon>Acariformes</taxon>
        <taxon>Sarcoptiformes</taxon>
        <taxon>Astigmata</taxon>
        <taxon>Psoroptidia</taxon>
        <taxon>Analgoidea</taxon>
        <taxon>Pyroglyphidae</taxon>
        <taxon>Dermatophagoidinae</taxon>
        <taxon>Dermatophagoides</taxon>
    </lineage>
</organism>
<dbReference type="SUPFAM" id="SSF46689">
    <property type="entry name" value="Homeodomain-like"/>
    <property type="match status" value="2"/>
</dbReference>
<sequence length="182" mass="21232">MPKVQLSTSIKRCRKSITLETKLEVLLRIEAGERIVEICKAMGLAKSTIQTIRDKKEEIKAYSQSAAHTNVARLTRQRYWVIEKMEKLLFIWIQDNNKRKIPMNQMTIQQKALSIFENLKNDHTDESVKDVTFQSSRGWFEKFKNRFNLRISVFLLLLDPMQDDSHLKSIANILCTGSDVML</sequence>
<dbReference type="GO" id="GO:0003677">
    <property type="term" value="F:DNA binding"/>
    <property type="evidence" value="ECO:0007669"/>
    <property type="project" value="UniProtKB-KW"/>
</dbReference>
<protein>
    <submittedName>
        <fullName evidence="5">CENPB DNA-binding domain-containing protein 1</fullName>
    </submittedName>
</protein>
<reference evidence="5" key="2">
    <citation type="journal article" date="2022" name="Res Sq">
        <title>Comparative Genomics Reveals Insights into the Divergent Evolution of Astigmatic Mites and Household Pest Adaptations.</title>
        <authorList>
            <person name="Xiong Q."/>
            <person name="Wan A.T.-Y."/>
            <person name="Liu X.-Y."/>
            <person name="Fung C.S.-H."/>
            <person name="Xiao X."/>
            <person name="Malainual N."/>
            <person name="Hou J."/>
            <person name="Wang L."/>
            <person name="Wang M."/>
            <person name="Yang K."/>
            <person name="Cui Y."/>
            <person name="Leung E."/>
            <person name="Nong W."/>
            <person name="Shin S.-K."/>
            <person name="Au S."/>
            <person name="Jeong K.Y."/>
            <person name="Chew F.T."/>
            <person name="Hui J."/>
            <person name="Leung T.F."/>
            <person name="Tungtrongchitr A."/>
            <person name="Zhong N."/>
            <person name="Liu Z."/>
            <person name="Tsui S."/>
        </authorList>
    </citation>
    <scope>NUCLEOTIDE SEQUENCE</scope>
    <source>
        <strain evidence="5">Derf</strain>
        <tissue evidence="5">Whole organism</tissue>
    </source>
</reference>
<proteinExistence type="predicted"/>
<evidence type="ECO:0000259" key="4">
    <source>
        <dbReference type="PROSITE" id="PS51253"/>
    </source>
</evidence>
<keyword evidence="6" id="KW-1185">Reference proteome</keyword>
<evidence type="ECO:0000313" key="5">
    <source>
        <dbReference type="EMBL" id="KAH9494109.1"/>
    </source>
</evidence>
<keyword evidence="2 5" id="KW-0238">DNA-binding</keyword>
<comment type="caution">
    <text evidence="5">The sequence shown here is derived from an EMBL/GenBank/DDBJ whole genome shotgun (WGS) entry which is preliminary data.</text>
</comment>
<dbReference type="PANTHER" id="PTHR19303:SF26">
    <property type="entry name" value="TIGGER TRANSPOSABLE ELEMENT-DERIVED PROTEIN 1"/>
    <property type="match status" value="1"/>
</dbReference>
<keyword evidence="3" id="KW-0539">Nucleus</keyword>
<dbReference type="InterPro" id="IPR006600">
    <property type="entry name" value="HTH_CenpB_DNA-bd_dom"/>
</dbReference>
<dbReference type="EMBL" id="ASGP02000008">
    <property type="protein sequence ID" value="KAH9494109.1"/>
    <property type="molecule type" value="Genomic_DNA"/>
</dbReference>
<dbReference type="Gene3D" id="1.10.10.60">
    <property type="entry name" value="Homeodomain-like"/>
    <property type="match status" value="2"/>
</dbReference>
<gene>
    <name evidence="5" type="primary">CENPBD1</name>
    <name evidence="5" type="ORF">DERF_014824</name>
</gene>
<evidence type="ECO:0000256" key="1">
    <source>
        <dbReference type="ARBA" id="ARBA00004123"/>
    </source>
</evidence>
<dbReference type="PANTHER" id="PTHR19303">
    <property type="entry name" value="TRANSPOSON"/>
    <property type="match status" value="1"/>
</dbReference>
<comment type="subcellular location">
    <subcellularLocation>
        <location evidence="1">Nucleus</location>
    </subcellularLocation>
</comment>
<reference evidence="5" key="1">
    <citation type="submission" date="2013-05" db="EMBL/GenBank/DDBJ databases">
        <authorList>
            <person name="Yim A.K.Y."/>
            <person name="Chan T.F."/>
            <person name="Ji K.M."/>
            <person name="Liu X.Y."/>
            <person name="Zhou J.W."/>
            <person name="Li R.Q."/>
            <person name="Yang K.Y."/>
            <person name="Li J."/>
            <person name="Li M."/>
            <person name="Law P.T.W."/>
            <person name="Wu Y.L."/>
            <person name="Cai Z.L."/>
            <person name="Qin H."/>
            <person name="Bao Y."/>
            <person name="Leung R.K.K."/>
            <person name="Ng P.K.S."/>
            <person name="Zou J."/>
            <person name="Zhong X.J."/>
            <person name="Ran P.X."/>
            <person name="Zhong N.S."/>
            <person name="Liu Z.G."/>
            <person name="Tsui S.K.W."/>
        </authorList>
    </citation>
    <scope>NUCLEOTIDE SEQUENCE</scope>
    <source>
        <strain evidence="5">Derf</strain>
        <tissue evidence="5">Whole organism</tissue>
    </source>
</reference>
<accession>A0A922HK84</accession>